<evidence type="ECO:0000256" key="8">
    <source>
        <dbReference type="ARBA" id="ARBA00023235"/>
    </source>
</evidence>
<dbReference type="PANTHER" id="PTHR42894:SF1">
    <property type="entry name" value="N-(5'-PHOSPHORIBOSYL)ANTHRANILATE ISOMERASE"/>
    <property type="match status" value="1"/>
</dbReference>
<dbReference type="Gene3D" id="3.20.20.70">
    <property type="entry name" value="Aldolase class I"/>
    <property type="match status" value="1"/>
</dbReference>
<comment type="pathway">
    <text evidence="2 9">Amino-acid biosynthesis; L-tryptophan biosynthesis; L-tryptophan from chorismate: step 3/5.</text>
</comment>
<dbReference type="AlphaFoldDB" id="A0A1I4U4F7"/>
<evidence type="ECO:0000259" key="10">
    <source>
        <dbReference type="Pfam" id="PF00697"/>
    </source>
</evidence>
<dbReference type="InterPro" id="IPR044643">
    <property type="entry name" value="TrpF_fam"/>
</dbReference>
<evidence type="ECO:0000256" key="3">
    <source>
        <dbReference type="ARBA" id="ARBA00012572"/>
    </source>
</evidence>
<dbReference type="RefSeq" id="WP_092906602.1">
    <property type="nucleotide sequence ID" value="NZ_FOUZ01000003.1"/>
</dbReference>
<dbReference type="Pfam" id="PF00697">
    <property type="entry name" value="PRAI"/>
    <property type="match status" value="1"/>
</dbReference>
<protein>
    <recommendedName>
        <fullName evidence="4 9">N-(5'-phosphoribosyl)anthranilate isomerase</fullName>
        <shortName evidence="9">PRAI</shortName>
        <ecNumber evidence="3 9">5.3.1.24</ecNumber>
    </recommendedName>
</protein>
<evidence type="ECO:0000256" key="1">
    <source>
        <dbReference type="ARBA" id="ARBA00001164"/>
    </source>
</evidence>
<keyword evidence="6 9" id="KW-0822">Tryptophan biosynthesis</keyword>
<evidence type="ECO:0000313" key="12">
    <source>
        <dbReference type="Proteomes" id="UP000199149"/>
    </source>
</evidence>
<evidence type="ECO:0000256" key="4">
    <source>
        <dbReference type="ARBA" id="ARBA00022272"/>
    </source>
</evidence>
<keyword evidence="7 9" id="KW-0057">Aromatic amino acid biosynthesis</keyword>
<accession>A0A1I4U4F7</accession>
<sequence length="223" mass="25828">MKRFQIKVCGNNNVENFTTLTQLEPDYVGFIFYPKSARFVKDETIFSIFPNAEKVGVFVNESIENILQKVKHYKLDVVQLHGDEDAFFCEELINAKHQYLLTDDDFLDFKIWKAIGIKSEEDFNQLTTYQQVVDSFVFDTKSVDYGGTGRKFDWQLLTNYQLSTPFLLSGGIQLEDAFLLKNFQHPQCIGFDINSGFEVEPGIKKIEEVKQFIDTIDGRIEQN</sequence>
<name>A0A1I4U4F7_9FLAO</name>
<organism evidence="11 12">
    <name type="scientific">Algoriella xinjiangensis</name>
    <dbReference type="NCBI Taxonomy" id="684065"/>
    <lineage>
        <taxon>Bacteria</taxon>
        <taxon>Pseudomonadati</taxon>
        <taxon>Bacteroidota</taxon>
        <taxon>Flavobacteriia</taxon>
        <taxon>Flavobacteriales</taxon>
        <taxon>Weeksellaceae</taxon>
        <taxon>Algoriella</taxon>
    </lineage>
</organism>
<dbReference type="HAMAP" id="MF_00135">
    <property type="entry name" value="PRAI"/>
    <property type="match status" value="1"/>
</dbReference>
<evidence type="ECO:0000256" key="2">
    <source>
        <dbReference type="ARBA" id="ARBA00004664"/>
    </source>
</evidence>
<keyword evidence="12" id="KW-1185">Reference proteome</keyword>
<dbReference type="InterPro" id="IPR013785">
    <property type="entry name" value="Aldolase_TIM"/>
</dbReference>
<dbReference type="InterPro" id="IPR011060">
    <property type="entry name" value="RibuloseP-bd_barrel"/>
</dbReference>
<evidence type="ECO:0000256" key="7">
    <source>
        <dbReference type="ARBA" id="ARBA00023141"/>
    </source>
</evidence>
<dbReference type="GO" id="GO:0004640">
    <property type="term" value="F:phosphoribosylanthranilate isomerase activity"/>
    <property type="evidence" value="ECO:0007669"/>
    <property type="project" value="UniProtKB-UniRule"/>
</dbReference>
<dbReference type="CDD" id="cd00405">
    <property type="entry name" value="PRAI"/>
    <property type="match status" value="1"/>
</dbReference>
<feature type="domain" description="N-(5'phosphoribosyl) anthranilate isomerase (PRAI)" evidence="10">
    <location>
        <begin position="7"/>
        <end position="214"/>
    </location>
</feature>
<dbReference type="PANTHER" id="PTHR42894">
    <property type="entry name" value="N-(5'-PHOSPHORIBOSYL)ANTHRANILATE ISOMERASE"/>
    <property type="match status" value="1"/>
</dbReference>
<dbReference type="EC" id="5.3.1.24" evidence="3 9"/>
<evidence type="ECO:0000313" key="11">
    <source>
        <dbReference type="EMBL" id="SFM83767.1"/>
    </source>
</evidence>
<evidence type="ECO:0000256" key="9">
    <source>
        <dbReference type="HAMAP-Rule" id="MF_00135"/>
    </source>
</evidence>
<dbReference type="OrthoDB" id="9786954at2"/>
<gene>
    <name evidence="9" type="primary">trpF</name>
    <name evidence="11" type="ORF">SAMN05421738_10369</name>
</gene>
<dbReference type="STRING" id="684065.SAMN05421738_10369"/>
<keyword evidence="5 9" id="KW-0028">Amino-acid biosynthesis</keyword>
<dbReference type="InterPro" id="IPR001240">
    <property type="entry name" value="PRAI_dom"/>
</dbReference>
<dbReference type="GO" id="GO:0000162">
    <property type="term" value="P:L-tryptophan biosynthetic process"/>
    <property type="evidence" value="ECO:0007669"/>
    <property type="project" value="UniProtKB-UniRule"/>
</dbReference>
<proteinExistence type="inferred from homology"/>
<evidence type="ECO:0000256" key="6">
    <source>
        <dbReference type="ARBA" id="ARBA00022822"/>
    </source>
</evidence>
<dbReference type="UniPathway" id="UPA00035">
    <property type="reaction ID" value="UER00042"/>
</dbReference>
<comment type="similarity">
    <text evidence="9">Belongs to the TrpF family.</text>
</comment>
<dbReference type="Proteomes" id="UP000199149">
    <property type="component" value="Unassembled WGS sequence"/>
</dbReference>
<comment type="catalytic activity">
    <reaction evidence="1 9">
        <text>N-(5-phospho-beta-D-ribosyl)anthranilate = 1-(2-carboxyphenylamino)-1-deoxy-D-ribulose 5-phosphate</text>
        <dbReference type="Rhea" id="RHEA:21540"/>
        <dbReference type="ChEBI" id="CHEBI:18277"/>
        <dbReference type="ChEBI" id="CHEBI:58613"/>
        <dbReference type="EC" id="5.3.1.24"/>
    </reaction>
</comment>
<reference evidence="12" key="1">
    <citation type="submission" date="2016-10" db="EMBL/GenBank/DDBJ databases">
        <authorList>
            <person name="Varghese N."/>
            <person name="Submissions S."/>
        </authorList>
    </citation>
    <scope>NUCLEOTIDE SEQUENCE [LARGE SCALE GENOMIC DNA]</scope>
    <source>
        <strain evidence="12">XJ109</strain>
    </source>
</reference>
<dbReference type="SUPFAM" id="SSF51366">
    <property type="entry name" value="Ribulose-phoshate binding barrel"/>
    <property type="match status" value="1"/>
</dbReference>
<dbReference type="EMBL" id="FOUZ01000003">
    <property type="protein sequence ID" value="SFM83767.1"/>
    <property type="molecule type" value="Genomic_DNA"/>
</dbReference>
<evidence type="ECO:0000256" key="5">
    <source>
        <dbReference type="ARBA" id="ARBA00022605"/>
    </source>
</evidence>
<keyword evidence="8 9" id="KW-0413">Isomerase</keyword>